<sequence length="358" mass="39446">MYRQLLQLNHLQIYCIRGDWCDYDCGKFHRRKLNISDNNVVRAHVDKLEKAALQNNENEQNTAPNLTLPSESPLQDANKPTANDAFSLPLPSSPFPTSHTPSPTGSLASRQNGKLSVSVTLDDIIASARRKISEDYKEIQLPSPVFLDDQDQTLWDKRAAKKRLLFHHSSLDVPAMGSIDTAHDDFAHRYEDMDSEAELAIQEEPPRYINDEEAEDFEEMIKASRPPIDAFSNPILLRDADPLTTRKKLTKRGSSKGSAASGGGGGPTLLRQHSKSRLKKLSEQSDSRTPSVTCTNDDYDDGADNSSIADTTEMLAELSAMVAKSTAHSGATSPANILQFIEEQKQKASSQAVAGEQP</sequence>
<feature type="compositionally biased region" description="Basic residues" evidence="1">
    <location>
        <begin position="245"/>
        <end position="254"/>
    </location>
</feature>
<name>A0ABD2HZC3_HETSC</name>
<proteinExistence type="predicted"/>
<accession>A0ABD2HZC3</accession>
<evidence type="ECO:0000256" key="1">
    <source>
        <dbReference type="SAM" id="MobiDB-lite"/>
    </source>
</evidence>
<evidence type="ECO:0000313" key="3">
    <source>
        <dbReference type="Proteomes" id="UP001620645"/>
    </source>
</evidence>
<feature type="region of interest" description="Disordered" evidence="1">
    <location>
        <begin position="242"/>
        <end position="310"/>
    </location>
</feature>
<organism evidence="2 3">
    <name type="scientific">Heterodera schachtii</name>
    <name type="common">Sugarbeet cyst nematode worm</name>
    <name type="synonym">Tylenchus schachtii</name>
    <dbReference type="NCBI Taxonomy" id="97005"/>
    <lineage>
        <taxon>Eukaryota</taxon>
        <taxon>Metazoa</taxon>
        <taxon>Ecdysozoa</taxon>
        <taxon>Nematoda</taxon>
        <taxon>Chromadorea</taxon>
        <taxon>Rhabditida</taxon>
        <taxon>Tylenchina</taxon>
        <taxon>Tylenchomorpha</taxon>
        <taxon>Tylenchoidea</taxon>
        <taxon>Heteroderidae</taxon>
        <taxon>Heteroderinae</taxon>
        <taxon>Heterodera</taxon>
    </lineage>
</organism>
<protein>
    <submittedName>
        <fullName evidence="2">Uncharacterized protein</fullName>
    </submittedName>
</protein>
<dbReference type="AlphaFoldDB" id="A0ABD2HZC3"/>
<dbReference type="EMBL" id="JBICCN010000374">
    <property type="protein sequence ID" value="KAL3072121.1"/>
    <property type="molecule type" value="Genomic_DNA"/>
</dbReference>
<evidence type="ECO:0000313" key="2">
    <source>
        <dbReference type="EMBL" id="KAL3072121.1"/>
    </source>
</evidence>
<dbReference type="Proteomes" id="UP001620645">
    <property type="component" value="Unassembled WGS sequence"/>
</dbReference>
<gene>
    <name evidence="2" type="ORF">niasHS_016296</name>
</gene>
<feature type="compositionally biased region" description="Polar residues" evidence="1">
    <location>
        <begin position="287"/>
        <end position="296"/>
    </location>
</feature>
<comment type="caution">
    <text evidence="2">The sequence shown here is derived from an EMBL/GenBank/DDBJ whole genome shotgun (WGS) entry which is preliminary data.</text>
</comment>
<keyword evidence="3" id="KW-1185">Reference proteome</keyword>
<feature type="region of interest" description="Disordered" evidence="1">
    <location>
        <begin position="54"/>
        <end position="111"/>
    </location>
</feature>
<reference evidence="2 3" key="1">
    <citation type="submission" date="2024-10" db="EMBL/GenBank/DDBJ databases">
        <authorList>
            <person name="Kim D."/>
        </authorList>
    </citation>
    <scope>NUCLEOTIDE SEQUENCE [LARGE SCALE GENOMIC DNA]</scope>
    <source>
        <strain evidence="2">Taebaek</strain>
    </source>
</reference>
<feature type="compositionally biased region" description="Low complexity" evidence="1">
    <location>
        <begin position="87"/>
        <end position="107"/>
    </location>
</feature>
<feature type="compositionally biased region" description="Polar residues" evidence="1">
    <location>
        <begin position="54"/>
        <end position="81"/>
    </location>
</feature>